<protein>
    <submittedName>
        <fullName evidence="1">Uncharacterized protein</fullName>
    </submittedName>
</protein>
<feature type="non-terminal residue" evidence="1">
    <location>
        <position position="257"/>
    </location>
</feature>
<proteinExistence type="predicted"/>
<evidence type="ECO:0000313" key="1">
    <source>
        <dbReference type="EMBL" id="GAH73659.1"/>
    </source>
</evidence>
<sequence>TYLATDSTLLIKSKELIAKIKEGKNIKIVKFFRDYDKKYGLERLAEIFLRFKPIWLSFRTNRELKTIINRLRKLAVKYHRPMLEDYLNEITAKIKKGKIIDINKLKNELERVNIFRKIRLAYALKFRTKNIDSILYKIRNGKAYATDFFFSGKERAKQILAIVLDSITENIRKNVEGKKIYIPDYINYSLPATEKQFTGNFPSGTYISILQDMIVGIYWGNVKHNVVDLDLSLISPRGKYGWDGCYRDDERSILFSG</sequence>
<accession>X1J5P1</accession>
<comment type="caution">
    <text evidence="1">The sequence shown here is derived from an EMBL/GenBank/DDBJ whole genome shotgun (WGS) entry which is preliminary data.</text>
</comment>
<feature type="non-terminal residue" evidence="1">
    <location>
        <position position="1"/>
    </location>
</feature>
<name>X1J5P1_9ZZZZ</name>
<reference evidence="1" key="1">
    <citation type="journal article" date="2014" name="Front. Microbiol.">
        <title>High frequency of phylogenetically diverse reductive dehalogenase-homologous genes in deep subseafloor sedimentary metagenomes.</title>
        <authorList>
            <person name="Kawai M."/>
            <person name="Futagami T."/>
            <person name="Toyoda A."/>
            <person name="Takaki Y."/>
            <person name="Nishi S."/>
            <person name="Hori S."/>
            <person name="Arai W."/>
            <person name="Tsubouchi T."/>
            <person name="Morono Y."/>
            <person name="Uchiyama I."/>
            <person name="Ito T."/>
            <person name="Fujiyama A."/>
            <person name="Inagaki F."/>
            <person name="Takami H."/>
        </authorList>
    </citation>
    <scope>NUCLEOTIDE SEQUENCE</scope>
    <source>
        <strain evidence="1">Expedition CK06-06</strain>
    </source>
</reference>
<gene>
    <name evidence="1" type="ORF">S03H2_53394</name>
</gene>
<organism evidence="1">
    <name type="scientific">marine sediment metagenome</name>
    <dbReference type="NCBI Taxonomy" id="412755"/>
    <lineage>
        <taxon>unclassified sequences</taxon>
        <taxon>metagenomes</taxon>
        <taxon>ecological metagenomes</taxon>
    </lineage>
</organism>
<dbReference type="EMBL" id="BARU01033985">
    <property type="protein sequence ID" value="GAH73659.1"/>
    <property type="molecule type" value="Genomic_DNA"/>
</dbReference>
<dbReference type="AlphaFoldDB" id="X1J5P1"/>